<evidence type="ECO:0000256" key="6">
    <source>
        <dbReference type="ARBA" id="ARBA00023242"/>
    </source>
</evidence>
<dbReference type="OrthoDB" id="1746530at2759"/>
<reference evidence="8 9" key="1">
    <citation type="journal article" date="2019" name="BMC Genomics">
        <title>Chromosome level assembly and comparative genome analysis confirm lager-brewing yeasts originated from a single hybridization.</title>
        <authorList>
            <person name="Salazar A.N."/>
            <person name="Gorter de Vries A.R."/>
            <person name="van den Broek M."/>
            <person name="Brouwers N."/>
            <person name="de la Torre Cortes P."/>
            <person name="Kuijpers N.G.A."/>
            <person name="Daran J.G."/>
            <person name="Abeel T."/>
        </authorList>
    </citation>
    <scope>NUCLEOTIDE SEQUENCE [LARGE SCALE GENOMIC DNA]</scope>
    <source>
        <strain evidence="8 9">CBS 1483</strain>
    </source>
</reference>
<dbReference type="EMBL" id="CP048991">
    <property type="protein sequence ID" value="QID80450.1"/>
    <property type="molecule type" value="Genomic_DNA"/>
</dbReference>
<dbReference type="Gene3D" id="1.20.1250.40">
    <property type="match status" value="1"/>
</dbReference>
<dbReference type="PANTHER" id="PTHR15561:SF0">
    <property type="entry name" value="DNA-DIRECTED RNA POLYMERASE III SUBUNIT RPC9"/>
    <property type="match status" value="1"/>
</dbReference>
<dbReference type="AlphaFoldDB" id="A0A6C1DV05"/>
<dbReference type="Pfam" id="PF03874">
    <property type="entry name" value="RNA_pol_Rpb4"/>
    <property type="match status" value="1"/>
</dbReference>
<evidence type="ECO:0000256" key="2">
    <source>
        <dbReference type="ARBA" id="ARBA00006898"/>
    </source>
</evidence>
<evidence type="ECO:0000256" key="1">
    <source>
        <dbReference type="ARBA" id="ARBA00004123"/>
    </source>
</evidence>
<dbReference type="GO" id="GO:0000166">
    <property type="term" value="F:nucleotide binding"/>
    <property type="evidence" value="ECO:0007669"/>
    <property type="project" value="InterPro"/>
</dbReference>
<dbReference type="GO" id="GO:0006384">
    <property type="term" value="P:transcription initiation at RNA polymerase III promoter"/>
    <property type="evidence" value="ECO:0007669"/>
    <property type="project" value="InterPro"/>
</dbReference>
<dbReference type="Gene3D" id="6.10.140.870">
    <property type="match status" value="1"/>
</dbReference>
<name>A0A6C1DV05_SACPS</name>
<dbReference type="InterPro" id="IPR038324">
    <property type="entry name" value="Rpb4/RPC9_sf"/>
</dbReference>
<evidence type="ECO:0000313" key="9">
    <source>
        <dbReference type="Proteomes" id="UP000501346"/>
    </source>
</evidence>
<feature type="compositionally biased region" description="Basic and acidic residues" evidence="7">
    <location>
        <begin position="82"/>
        <end position="96"/>
    </location>
</feature>
<dbReference type="InterPro" id="IPR038846">
    <property type="entry name" value="RPC9"/>
</dbReference>
<dbReference type="SMR" id="A0A6C1DV05"/>
<dbReference type="InterPro" id="IPR005574">
    <property type="entry name" value="Rpb4/RPC9"/>
</dbReference>
<evidence type="ECO:0000256" key="7">
    <source>
        <dbReference type="SAM" id="MobiDB-lite"/>
    </source>
</evidence>
<evidence type="ECO:0000313" key="8">
    <source>
        <dbReference type="EMBL" id="QID80450.1"/>
    </source>
</evidence>
<comment type="similarity">
    <text evidence="2">Belongs to the eukaryotic RPC9 RNA polymerase subunit family.</text>
</comment>
<gene>
    <name evidence="8" type="primary">RPC17_1</name>
    <name evidence="8" type="ORF">GRS66_002778</name>
</gene>
<dbReference type="Proteomes" id="UP000501346">
    <property type="component" value="Chromosome ScX-SeX"/>
</dbReference>
<dbReference type="PANTHER" id="PTHR15561">
    <property type="entry name" value="CALCITONIN GENE-RELATED PEPTIDE-RECEPTOR COMPONENT PROTEIN"/>
    <property type="match status" value="1"/>
</dbReference>
<dbReference type="SUPFAM" id="SSF47819">
    <property type="entry name" value="HRDC-like"/>
    <property type="match status" value="1"/>
</dbReference>
<dbReference type="FunFam" id="1.20.1250.40:FF:000011">
    <property type="entry name" value="RNA polymerase C"/>
    <property type="match status" value="1"/>
</dbReference>
<feature type="region of interest" description="Disordered" evidence="7">
    <location>
        <begin position="75"/>
        <end position="96"/>
    </location>
</feature>
<dbReference type="GO" id="GO:0005666">
    <property type="term" value="C:RNA polymerase III complex"/>
    <property type="evidence" value="ECO:0007669"/>
    <property type="project" value="InterPro"/>
</dbReference>
<evidence type="ECO:0000256" key="4">
    <source>
        <dbReference type="ARBA" id="ARBA00022478"/>
    </source>
</evidence>
<keyword evidence="4 8" id="KW-0240">DNA-directed RNA polymerase</keyword>
<keyword evidence="5" id="KW-0804">Transcription</keyword>
<organism evidence="8 9">
    <name type="scientific">Saccharomyces pastorianus</name>
    <name type="common">Lager yeast</name>
    <name type="synonym">Saccharomyces cerevisiae x Saccharomyces eubayanus</name>
    <dbReference type="NCBI Taxonomy" id="27292"/>
    <lineage>
        <taxon>Eukaryota</taxon>
        <taxon>Fungi</taxon>
        <taxon>Dikarya</taxon>
        <taxon>Ascomycota</taxon>
        <taxon>Saccharomycotina</taxon>
        <taxon>Saccharomycetes</taxon>
        <taxon>Saccharomycetales</taxon>
        <taxon>Saccharomycetaceae</taxon>
        <taxon>Saccharomyces</taxon>
    </lineage>
</organism>
<sequence>MKVLEERNAFLSDYEVLKFLTDLEKKHLWDQKSLAALKKSRSKGKQNRPYNHPELQGITRNVVNYLSINKNFINQEDEGEERESSGAKDAEKSGISKMSDESFAELMTKLNSFKLFKAEKLQIVNQLPANMVHLYSIVEECDARFDEKTIEEMLEIISGYA</sequence>
<protein>
    <recommendedName>
        <fullName evidence="3">DNA-directed RNA polymerase III subunit RPC9</fullName>
    </recommendedName>
</protein>
<keyword evidence="9" id="KW-1185">Reference proteome</keyword>
<evidence type="ECO:0000256" key="3">
    <source>
        <dbReference type="ARBA" id="ARBA00016672"/>
    </source>
</evidence>
<proteinExistence type="inferred from homology"/>
<keyword evidence="6" id="KW-0539">Nucleus</keyword>
<accession>A0A6C1DV05</accession>
<dbReference type="InterPro" id="IPR010997">
    <property type="entry name" value="HRDC-like_sf"/>
</dbReference>
<evidence type="ECO:0000256" key="5">
    <source>
        <dbReference type="ARBA" id="ARBA00023163"/>
    </source>
</evidence>
<comment type="subcellular location">
    <subcellularLocation>
        <location evidence="1">Nucleus</location>
    </subcellularLocation>
</comment>